<evidence type="ECO:0000259" key="1">
    <source>
        <dbReference type="Pfam" id="PF09968"/>
    </source>
</evidence>
<reference evidence="2 3" key="2">
    <citation type="journal article" date="2014" name="Genome Announc.">
        <title>Complete Genome Sequence of Methanoregula formicica SMSPT, a Mesophilic Hydrogenotrophic Methanogen Isolated from a Methanogenic Upflow Anaerobic Sludge Blanket Reactor.</title>
        <authorList>
            <person name="Yamamoto K."/>
            <person name="Tamaki H."/>
            <person name="Cadillo-Quiroz H."/>
            <person name="Imachi H."/>
            <person name="Kyrpides N."/>
            <person name="Woyke T."/>
            <person name="Goodwin L."/>
            <person name="Zinder S.H."/>
            <person name="Kamagata Y."/>
            <person name="Liu W.T."/>
        </authorList>
    </citation>
    <scope>NUCLEOTIDE SEQUENCE [LARGE SCALE GENOMIC DNA]</scope>
    <source>
        <strain evidence="3">DSM 22288 / NBRC 105244 / SMSP</strain>
    </source>
</reference>
<proteinExistence type="predicted"/>
<dbReference type="EMBL" id="CP003167">
    <property type="protein sequence ID" value="AGB02518.1"/>
    <property type="molecule type" value="Genomic_DNA"/>
</dbReference>
<accession>L0HGR1</accession>
<organism evidence="2 3">
    <name type="scientific">Methanoregula formicica (strain DSM 22288 / NBRC 105244 / SMSP)</name>
    <dbReference type="NCBI Taxonomy" id="593750"/>
    <lineage>
        <taxon>Archaea</taxon>
        <taxon>Methanobacteriati</taxon>
        <taxon>Methanobacteriota</taxon>
        <taxon>Stenosarchaea group</taxon>
        <taxon>Methanomicrobia</taxon>
        <taxon>Methanomicrobiales</taxon>
        <taxon>Methanoregulaceae</taxon>
        <taxon>Methanoregula</taxon>
    </lineage>
</organism>
<dbReference type="AlphaFoldDB" id="L0HGR1"/>
<reference evidence="3" key="1">
    <citation type="submission" date="2011-12" db="EMBL/GenBank/DDBJ databases">
        <title>Complete sequence of Methanoregula formicicum SMSP.</title>
        <authorList>
            <person name="Lucas S."/>
            <person name="Han J."/>
            <person name="Lapidus A."/>
            <person name="Cheng J.-F."/>
            <person name="Goodwin L."/>
            <person name="Pitluck S."/>
            <person name="Peters L."/>
            <person name="Ovchinnikova G."/>
            <person name="Teshima H."/>
            <person name="Detter J.C."/>
            <person name="Han C."/>
            <person name="Tapia R."/>
            <person name="Land M."/>
            <person name="Hauser L."/>
            <person name="Kyrpides N."/>
            <person name="Ivanova N."/>
            <person name="Pagani I."/>
            <person name="Imachi H."/>
            <person name="Tamaki H."/>
            <person name="Sekiguchi Y."/>
            <person name="Kamagata Y."/>
            <person name="Cadillo-Quiroz H."/>
            <person name="Zinder S."/>
            <person name="Liu W.-T."/>
            <person name="Woyke T."/>
        </authorList>
    </citation>
    <scope>NUCLEOTIDE SEQUENCE [LARGE SCALE GENOMIC DNA]</scope>
    <source>
        <strain evidence="3">DSM 22288 / NBRC 105244 / SMSP</strain>
    </source>
</reference>
<evidence type="ECO:0000313" key="2">
    <source>
        <dbReference type="EMBL" id="AGB02518.1"/>
    </source>
</evidence>
<dbReference type="OrthoDB" id="117100at2157"/>
<dbReference type="Gene3D" id="1.20.1260.10">
    <property type="match status" value="1"/>
</dbReference>
<dbReference type="eggNOG" id="arCOG03957">
    <property type="taxonomic scope" value="Archaea"/>
</dbReference>
<evidence type="ECO:0000313" key="3">
    <source>
        <dbReference type="Proteomes" id="UP000010824"/>
    </source>
</evidence>
<dbReference type="InParanoid" id="L0HGR1"/>
<keyword evidence="3" id="KW-1185">Reference proteome</keyword>
<dbReference type="Pfam" id="PF09968">
    <property type="entry name" value="DUF2202"/>
    <property type="match status" value="1"/>
</dbReference>
<sequence precursor="true">MSRSSFIGILLLACIFAAAAGCTGQQGTTPAVTSPVPVATPAPSASDAAFNALPKAELNATETADILLLQEEAKFAYDLNSALYGMHTTLPLLLNISNAAKTSMKVDDVILVRYNIPDPESQKAGVFTNQGLQQMYTNDLNTGLSSASDALKMSAQFTDMNIADLSAAIGRTDNQDLIYIYNQQLALARNDMRSLSQSLAGFGVVYTPQYITPASYAQIIASPMETIPVK</sequence>
<dbReference type="PROSITE" id="PS51257">
    <property type="entry name" value="PROKAR_LIPOPROTEIN"/>
    <property type="match status" value="1"/>
</dbReference>
<feature type="domain" description="DUF2202" evidence="1">
    <location>
        <begin position="65"/>
        <end position="222"/>
    </location>
</feature>
<dbReference type="InterPro" id="IPR019243">
    <property type="entry name" value="DUF2202"/>
</dbReference>
<protein>
    <recommendedName>
        <fullName evidence="1">DUF2202 domain-containing protein</fullName>
    </recommendedName>
</protein>
<dbReference type="InterPro" id="IPR012347">
    <property type="entry name" value="Ferritin-like"/>
</dbReference>
<gene>
    <name evidence="2" type="ordered locus">Metfor_1484</name>
</gene>
<dbReference type="Proteomes" id="UP000010824">
    <property type="component" value="Chromosome"/>
</dbReference>
<name>L0HGR1_METFS</name>
<dbReference type="RefSeq" id="WP_015285481.1">
    <property type="nucleotide sequence ID" value="NC_019943.1"/>
</dbReference>
<dbReference type="KEGG" id="mfo:Metfor_1484"/>
<dbReference type="GeneID" id="14307873"/>
<dbReference type="HOGENOM" id="CLU_051317_0_0_2"/>
<dbReference type="STRING" id="593750.Metfor_1484"/>